<dbReference type="InterPro" id="IPR054491">
    <property type="entry name" value="MGH1-like_GH"/>
</dbReference>
<proteinExistence type="predicted"/>
<dbReference type="Gene3D" id="2.70.98.50">
    <property type="entry name" value="putative glycoside hydrolase family protein from bacillus halodurans"/>
    <property type="match status" value="1"/>
</dbReference>
<feature type="domain" description="Glucosidase YgjK N-terminal" evidence="1">
    <location>
        <begin position="39"/>
        <end position="168"/>
    </location>
</feature>
<dbReference type="Pfam" id="PF22422">
    <property type="entry name" value="MGH1-like_GH"/>
    <property type="match status" value="1"/>
</dbReference>
<dbReference type="InterPro" id="IPR048450">
    <property type="entry name" value="YgjK_N"/>
</dbReference>
<dbReference type="AlphaFoldDB" id="A0A7X0MKK1"/>
<feature type="domain" description="Mannosylglycerate hydrolase MGH1-like glycoside hydrolase" evidence="2">
    <location>
        <begin position="310"/>
        <end position="640"/>
    </location>
</feature>
<dbReference type="GO" id="GO:0016853">
    <property type="term" value="F:isomerase activity"/>
    <property type="evidence" value="ECO:0007669"/>
    <property type="project" value="UniProtKB-KW"/>
</dbReference>
<name>A0A7X0MKK1_9SPHI</name>
<protein>
    <submittedName>
        <fullName evidence="3">Putative isomerase</fullName>
    </submittedName>
</protein>
<evidence type="ECO:0000259" key="1">
    <source>
        <dbReference type="Pfam" id="PF21152"/>
    </source>
</evidence>
<dbReference type="InterPro" id="IPR008928">
    <property type="entry name" value="6-hairpin_glycosidase_sf"/>
</dbReference>
<dbReference type="Proteomes" id="UP000521017">
    <property type="component" value="Unassembled WGS sequence"/>
</dbReference>
<evidence type="ECO:0000313" key="4">
    <source>
        <dbReference type="Proteomes" id="UP000521017"/>
    </source>
</evidence>
<dbReference type="RefSeq" id="WP_184628415.1">
    <property type="nucleotide sequence ID" value="NZ_JACHCC010000012.1"/>
</dbReference>
<dbReference type="GO" id="GO:0004555">
    <property type="term" value="F:alpha,alpha-trehalase activity"/>
    <property type="evidence" value="ECO:0007669"/>
    <property type="project" value="InterPro"/>
</dbReference>
<dbReference type="InterPro" id="IPR012341">
    <property type="entry name" value="6hp_glycosidase-like_sf"/>
</dbReference>
<dbReference type="EMBL" id="JACHCC010000012">
    <property type="protein sequence ID" value="MBB6502156.1"/>
    <property type="molecule type" value="Genomic_DNA"/>
</dbReference>
<gene>
    <name evidence="3" type="ORF">HDF25_004333</name>
</gene>
<dbReference type="InterPro" id="IPR001661">
    <property type="entry name" value="Glyco_hydro_37"/>
</dbReference>
<keyword evidence="3" id="KW-0413">Isomerase</keyword>
<organism evidence="3 4">
    <name type="scientific">Pedobacter cryoconitis</name>
    <dbReference type="NCBI Taxonomy" id="188932"/>
    <lineage>
        <taxon>Bacteria</taxon>
        <taxon>Pseudomonadati</taxon>
        <taxon>Bacteroidota</taxon>
        <taxon>Sphingobacteriia</taxon>
        <taxon>Sphingobacteriales</taxon>
        <taxon>Sphingobacteriaceae</taxon>
        <taxon>Pedobacter</taxon>
    </lineage>
</organism>
<dbReference type="GO" id="GO:0005993">
    <property type="term" value="P:trehalose catabolic process"/>
    <property type="evidence" value="ECO:0007669"/>
    <property type="project" value="TreeGrafter"/>
</dbReference>
<evidence type="ECO:0000313" key="3">
    <source>
        <dbReference type="EMBL" id="MBB6502156.1"/>
    </source>
</evidence>
<comment type="caution">
    <text evidence="3">The sequence shown here is derived from an EMBL/GenBank/DDBJ whole genome shotgun (WGS) entry which is preliminary data.</text>
</comment>
<reference evidence="3 4" key="1">
    <citation type="submission" date="2020-08" db="EMBL/GenBank/DDBJ databases">
        <title>Genomic Encyclopedia of Type Strains, Phase IV (KMG-V): Genome sequencing to study the core and pangenomes of soil and plant-associated prokaryotes.</title>
        <authorList>
            <person name="Whitman W."/>
        </authorList>
    </citation>
    <scope>NUCLEOTIDE SEQUENCE [LARGE SCALE GENOMIC DNA]</scope>
    <source>
        <strain evidence="3 4">M2T3</strain>
    </source>
</reference>
<dbReference type="PANTHER" id="PTHR23403">
    <property type="entry name" value="TREHALASE"/>
    <property type="match status" value="1"/>
</dbReference>
<dbReference type="Gene3D" id="1.50.10.10">
    <property type="match status" value="1"/>
</dbReference>
<dbReference type="Pfam" id="PF21152">
    <property type="entry name" value="YgjK_N"/>
    <property type="match status" value="1"/>
</dbReference>
<dbReference type="SUPFAM" id="SSF48208">
    <property type="entry name" value="Six-hairpin glycosidases"/>
    <property type="match status" value="1"/>
</dbReference>
<evidence type="ECO:0000259" key="2">
    <source>
        <dbReference type="Pfam" id="PF22422"/>
    </source>
</evidence>
<dbReference type="PANTHER" id="PTHR23403:SF1">
    <property type="entry name" value="TREHALASE"/>
    <property type="match status" value="1"/>
</dbReference>
<sequence length="653" mass="74828">MKRLLFVVLSFSLSTTFGQNQRDLFPDVLRLGYEVKTPTQIEANVFSDLGAWHAYTLPSAPKDYGAFIGPMVMDMNGQWLANTLAKLRFSIDGEDSDPGQGKISQHYYPGFLQQDIRMADLSISLQLIFVSDRTAMIRTRITSQSSKRHRIGLSWSGSCLLKDTHLKQQGDQIWIDFNQGHSFLLNFPAKDKLSYQLTGKGYTAVLPERILEPGEVFETTHTESYYLDKAEIPVKAVAYNFNQQFLDNQSRWDQYLDSYFNAPGVKLADSIQRRLAVKSIVTLMTNWRSKAKDLLHDGVFPSLNYQGFYGFWSWDSWKQAVGLSYFFPALARENMLAMFDYQDQHGMIADCIYTDQKENNWRDTKPPLAAWAVWEIYQRKPDRKFLERIYPKLVSYHRWWYKNRDHNQNGLCEYGSADGTRVAALWESGMDNAVRFDQAVLLQNNASAWSLNQESVDLNAYLYAEKSYLAKIALTLGLDQDAANWNAQLSPLKKLINDTFYQEAKGFYYDKMLDGSWVEVTGTEGWIPLWAGIASQKQAASVLRMMEKENKFNTPVPMPTLAADHPAFDPLKGYWRGPVWLDQVYFGLNGLHQYGYDKEASEFLIKLLQNANGLTGREAIRENYHPVSGKGLNAINFSWSAAHLLLMLKENTL</sequence>
<accession>A0A7X0MKK1</accession>